<feature type="domain" description="CCHC-type" evidence="10">
    <location>
        <begin position="340"/>
        <end position="355"/>
    </location>
</feature>
<feature type="coiled-coil region" evidence="8">
    <location>
        <begin position="1116"/>
        <end position="1143"/>
    </location>
</feature>
<dbReference type="Gene3D" id="4.10.60.10">
    <property type="entry name" value="Zinc finger, CCHC-type"/>
    <property type="match status" value="3"/>
</dbReference>
<feature type="coiled-coil region" evidence="8">
    <location>
        <begin position="1250"/>
        <end position="1319"/>
    </location>
</feature>
<name>A0A161ZT03_DAUCS</name>
<dbReference type="Gene3D" id="1.20.1060.20">
    <property type="match status" value="1"/>
</dbReference>
<dbReference type="GO" id="GO:0051301">
    <property type="term" value="P:cell division"/>
    <property type="evidence" value="ECO:0007669"/>
    <property type="project" value="UniProtKB-KW"/>
</dbReference>
<dbReference type="FunFam" id="3.40.50.300:FF:000370">
    <property type="entry name" value="Structural maintenance of chromosomes 3"/>
    <property type="match status" value="1"/>
</dbReference>
<comment type="caution">
    <text evidence="11">The sequence shown here is derived from an EMBL/GenBank/DDBJ whole genome shotgun (WGS) entry which is preliminary data.</text>
</comment>
<evidence type="ECO:0000259" key="10">
    <source>
        <dbReference type="PROSITE" id="PS50158"/>
    </source>
</evidence>
<evidence type="ECO:0000313" key="11">
    <source>
        <dbReference type="EMBL" id="KZM89730.1"/>
    </source>
</evidence>
<proteinExistence type="inferred from homology"/>
<dbReference type="EMBL" id="LNRQ01000006">
    <property type="protein sequence ID" value="KZM89730.1"/>
    <property type="molecule type" value="Genomic_DNA"/>
</dbReference>
<keyword evidence="7" id="KW-0863">Zinc-finger</keyword>
<dbReference type="InterPro" id="IPR036277">
    <property type="entry name" value="SMC_hinge_sf"/>
</dbReference>
<dbReference type="GO" id="GO:0005524">
    <property type="term" value="F:ATP binding"/>
    <property type="evidence" value="ECO:0007669"/>
    <property type="project" value="InterPro"/>
</dbReference>
<feature type="domain" description="CCHC-type" evidence="10">
    <location>
        <begin position="210"/>
        <end position="223"/>
    </location>
</feature>
<accession>A0A161ZT03</accession>
<dbReference type="CDD" id="cd03272">
    <property type="entry name" value="ABC_SMC3_euk"/>
    <property type="match status" value="1"/>
</dbReference>
<dbReference type="Pfam" id="PF02463">
    <property type="entry name" value="SMC_N"/>
    <property type="match status" value="1"/>
</dbReference>
<feature type="domain" description="CCHC-type" evidence="10">
    <location>
        <begin position="376"/>
        <end position="391"/>
    </location>
</feature>
<feature type="compositionally biased region" description="Basic and acidic residues" evidence="9">
    <location>
        <begin position="1464"/>
        <end position="1473"/>
    </location>
</feature>
<dbReference type="Pfam" id="PF00098">
    <property type="entry name" value="zf-CCHC"/>
    <property type="match status" value="4"/>
</dbReference>
<evidence type="ECO:0000256" key="4">
    <source>
        <dbReference type="ARBA" id="ARBA00023054"/>
    </source>
</evidence>
<feature type="domain" description="CCHC-type" evidence="10">
    <location>
        <begin position="275"/>
        <end position="288"/>
    </location>
</feature>
<dbReference type="Gramene" id="KZM89730">
    <property type="protein sequence ID" value="KZM89730"/>
    <property type="gene ID" value="DCAR_022907"/>
</dbReference>
<evidence type="ECO:0000256" key="1">
    <source>
        <dbReference type="ARBA" id="ARBA00005917"/>
    </source>
</evidence>
<dbReference type="GO" id="GO:0008270">
    <property type="term" value="F:zinc ion binding"/>
    <property type="evidence" value="ECO:0007669"/>
    <property type="project" value="UniProtKB-KW"/>
</dbReference>
<dbReference type="SUPFAM" id="SSF57756">
    <property type="entry name" value="Retrovirus zinc finger-like domains"/>
    <property type="match status" value="3"/>
</dbReference>
<dbReference type="GO" id="GO:0051276">
    <property type="term" value="P:chromosome organization"/>
    <property type="evidence" value="ECO:0007669"/>
    <property type="project" value="InterPro"/>
</dbReference>
<evidence type="ECO:0000256" key="6">
    <source>
        <dbReference type="ARBA" id="ARBA00023306"/>
    </source>
</evidence>
<dbReference type="SUPFAM" id="SSF52540">
    <property type="entry name" value="P-loop containing nucleoside triphosphate hydrolases"/>
    <property type="match status" value="1"/>
</dbReference>
<organism evidence="11">
    <name type="scientific">Daucus carota subsp. sativus</name>
    <name type="common">Carrot</name>
    <dbReference type="NCBI Taxonomy" id="79200"/>
    <lineage>
        <taxon>Eukaryota</taxon>
        <taxon>Viridiplantae</taxon>
        <taxon>Streptophyta</taxon>
        <taxon>Embryophyta</taxon>
        <taxon>Tracheophyta</taxon>
        <taxon>Spermatophyta</taxon>
        <taxon>Magnoliopsida</taxon>
        <taxon>eudicotyledons</taxon>
        <taxon>Gunneridae</taxon>
        <taxon>Pentapetalae</taxon>
        <taxon>asterids</taxon>
        <taxon>campanulids</taxon>
        <taxon>Apiales</taxon>
        <taxon>Apiaceae</taxon>
        <taxon>Apioideae</taxon>
        <taxon>Scandiceae</taxon>
        <taxon>Daucinae</taxon>
        <taxon>Daucus</taxon>
        <taxon>Daucus sect. Daucus</taxon>
    </lineage>
</organism>
<dbReference type="GO" id="GO:0005694">
    <property type="term" value="C:chromosome"/>
    <property type="evidence" value="ECO:0007669"/>
    <property type="project" value="InterPro"/>
</dbReference>
<keyword evidence="7" id="KW-0862">Zinc</keyword>
<dbReference type="InterPro" id="IPR041741">
    <property type="entry name" value="SMC3_ABC_euk"/>
</dbReference>
<dbReference type="PANTHER" id="PTHR43977">
    <property type="entry name" value="STRUCTURAL MAINTENANCE OF CHROMOSOMES PROTEIN 3"/>
    <property type="match status" value="1"/>
</dbReference>
<dbReference type="STRING" id="79200.A0A161ZT03"/>
<protein>
    <recommendedName>
        <fullName evidence="10">CCHC-type domain-containing protein</fullName>
    </recommendedName>
</protein>
<sequence>MQLPSDTVRNDEESDKDLSLIVPETVENATFHDVIEALEDDQNVCISTEKTDLIQAGDHKGSMILTLNTALLRSNDEEVNQDLSFEVLEKAENATKIDASIEAAEVLKDYKTVSTQIDGVIEPAEVPKDDNKLSIFTGLKDETETSDWTEFGDDDYVITDEEIKETVGCESLADKMSIEDEIEISDNIVMRKLLRWPRYFDLLDSGRGACYNCGEEGHTVVRCTMAKRRKPCFVCGSLEHNAKKCAKKIQCYICKEFGHLCCAKYTFTVGGKVSCYRCGQSGHTGLACNILRGERNEIESPNSCYKCGGGGHFALECTNSLKPYARLLRGPNKMESPSTCYKCGQGGHFARECTESIKAATRLRGGPNIQESPSSCYRCGGEGHFARECSNSPMVIIEGFKSYKEQVATEPFSSKVNCVVGANGSGKSNFFHAIRFVISDLFHNLRSEDRHAFLHEGAGHQVLSAFVEIVFDNSDNRIPVDKEEVRLRRTIGLKKDEYFLDGKHITKTEVMNLLESAGFSRSNPYYVVQQGKIASLTLMKDSERLDLLKEIGGNKRNQIIQVVQYLDERLRELDEEKAELKIYQQLDKQRKSLEYTIYDKELHDARQKVVEIDDARNKVSEASTKMYNNVLDAHEKSKELDKTFKDFTKEIQSLSKEKESVEKQRTEAIKKHAQLELDDKDLQEKIFTNIKAKDDATKQLELLQREIQESTEELNNIKPLYNNQVREEEGITREIMEREKRLSILYQKQGRATQFANKAARDKWLQKEIDEYKRALSTNLAQEKILTDEIDKLETDLEEKDAYINGRQNDAEALESFISQYREGFNQHKRQRDKLHDERKSLWQNENELSSEIERLKAEIVKAEKSLDHATPGDIRRGLNSVRRICGEYRIAGVFGPIIELLDCDEKFFTAVEVTGGNSLFHVVVENDEISTQIIRHLNALKGGRVTFIPLNRVKAPHVVYPRSSDVIPLLNKLKFLPQYNPAFAQVFARTVICRDLDVATKVARADGLDCITLEGDQVSKKGGMTGGFYDYRRSKLKFINIIRKDTQSIGEKEQELERVKIQLQDILELTFGKCNVDFLGRMVDNSKLLICFLFYVIDQEINKLVSEQQKNDAKLSHDKSELEQIKQDINNAKKQKASDSKALEKKRKVLGSVLSQIDQLKASMAMKKDEMGTELVDHLSPEEKDSLSRLNPEITDLKERLISCRTNRIEIETRKSELETNLSTNLVRRKQELEAVKLSAEPEMLHSEAELKRQELRDAKLLLDDMTQQLKRASESIEERTKKLKKIKDEKNKLKTLEDDYQRTLQDEAKELEHLLSKRNTFFAKQEEYSKKIRELGLLSSDAFETNKRKSIKELYKLLHKCNEQLQQFSHVNKKALDQYQNFTDQREELQKRQEELNAGDEKIKELISVLDLRKDESIERTFKGVAKHFREVFSELVQNGHGHLVMMKKKDADQLDDDPDEDGPRPSDMEGRVEKYIGVKVSFTGQGETQSMKQLSGGQKTVVALTLIFAIQRCDPAPFYLFDEIDAALDPQYRTAVGNMVRRLADMQNTQYITTTFRQELVKVADKIYGVTHKNRVSRVNVVSREEALDFIEHDQSHKVD</sequence>
<keyword evidence="7" id="KW-0479">Metal-binding</keyword>
<feature type="region of interest" description="Disordered" evidence="9">
    <location>
        <begin position="1452"/>
        <end position="1473"/>
    </location>
</feature>
<evidence type="ECO:0000256" key="3">
    <source>
        <dbReference type="ARBA" id="ARBA00022776"/>
    </source>
</evidence>
<feature type="domain" description="CCHC-type" evidence="10">
    <location>
        <begin position="304"/>
        <end position="319"/>
    </location>
</feature>
<dbReference type="PROSITE" id="PS50158">
    <property type="entry name" value="ZF_CCHC"/>
    <property type="match status" value="5"/>
</dbReference>
<dbReference type="InterPro" id="IPR027417">
    <property type="entry name" value="P-loop_NTPase"/>
</dbReference>
<dbReference type="GO" id="GO:0016887">
    <property type="term" value="F:ATP hydrolysis activity"/>
    <property type="evidence" value="ECO:0007669"/>
    <property type="project" value="InterPro"/>
</dbReference>
<dbReference type="InterPro" id="IPR001878">
    <property type="entry name" value="Znf_CCHC"/>
</dbReference>
<evidence type="ECO:0000256" key="5">
    <source>
        <dbReference type="ARBA" id="ARBA00023242"/>
    </source>
</evidence>
<dbReference type="SMART" id="SM00343">
    <property type="entry name" value="ZnF_C2HC"/>
    <property type="match status" value="7"/>
</dbReference>
<gene>
    <name evidence="11" type="ORF">DCAR_022907</name>
</gene>
<feature type="coiled-coil region" evidence="8">
    <location>
        <begin position="637"/>
        <end position="713"/>
    </location>
</feature>
<keyword evidence="6" id="KW-0131">Cell cycle</keyword>
<dbReference type="InterPro" id="IPR010935">
    <property type="entry name" value="SMC_hinge"/>
</dbReference>
<dbReference type="Gene3D" id="3.30.70.1620">
    <property type="match status" value="1"/>
</dbReference>
<dbReference type="SMART" id="SM00968">
    <property type="entry name" value="SMC_hinge"/>
    <property type="match status" value="1"/>
</dbReference>
<evidence type="ECO:0000256" key="7">
    <source>
        <dbReference type="PROSITE-ProRule" id="PRU00047"/>
    </source>
</evidence>
<dbReference type="GO" id="GO:0051321">
    <property type="term" value="P:meiotic cell cycle"/>
    <property type="evidence" value="ECO:0007669"/>
    <property type="project" value="UniProtKB-KW"/>
</dbReference>
<keyword evidence="4 8" id="KW-0175">Coiled coil</keyword>
<evidence type="ECO:0000256" key="9">
    <source>
        <dbReference type="SAM" id="MobiDB-lite"/>
    </source>
</evidence>
<dbReference type="OMA" id="GQKTVCA"/>
<dbReference type="InterPro" id="IPR036875">
    <property type="entry name" value="Znf_CCHC_sf"/>
</dbReference>
<evidence type="ECO:0000256" key="8">
    <source>
        <dbReference type="SAM" id="Coils"/>
    </source>
</evidence>
<dbReference type="Pfam" id="PF06470">
    <property type="entry name" value="SMC_hinge"/>
    <property type="match status" value="1"/>
</dbReference>
<dbReference type="SUPFAM" id="SSF75553">
    <property type="entry name" value="Smc hinge domain"/>
    <property type="match status" value="1"/>
</dbReference>
<reference evidence="11" key="1">
    <citation type="journal article" date="2016" name="Nat. Genet.">
        <title>A high-quality carrot genome assembly provides new insights into carotenoid accumulation and asterid genome evolution.</title>
        <authorList>
            <person name="Iorizzo M."/>
            <person name="Ellison S."/>
            <person name="Senalik D."/>
            <person name="Zeng P."/>
            <person name="Satapoomin P."/>
            <person name="Huang J."/>
            <person name="Bowman M."/>
            <person name="Iovene M."/>
            <person name="Sanseverino W."/>
            <person name="Cavagnaro P."/>
            <person name="Yildiz M."/>
            <person name="Macko-Podgorni A."/>
            <person name="Moranska E."/>
            <person name="Grzebelus E."/>
            <person name="Grzebelus D."/>
            <person name="Ashrafi H."/>
            <person name="Zheng Z."/>
            <person name="Cheng S."/>
            <person name="Spooner D."/>
            <person name="Van Deynze A."/>
            <person name="Simon P."/>
        </authorList>
    </citation>
    <scope>NUCLEOTIDE SEQUENCE [LARGE SCALE GENOMIC DNA]</scope>
    <source>
        <tissue evidence="11">Leaf</tissue>
    </source>
</reference>
<keyword evidence="3" id="KW-0498">Mitosis</keyword>
<dbReference type="Gene3D" id="3.40.50.300">
    <property type="entry name" value="P-loop containing nucleotide triphosphate hydrolases"/>
    <property type="match status" value="2"/>
</dbReference>
<keyword evidence="2" id="KW-0132">Cell division</keyword>
<dbReference type="InterPro" id="IPR003395">
    <property type="entry name" value="RecF/RecN/SMC_N"/>
</dbReference>
<keyword evidence="5" id="KW-0539">Nucleus</keyword>
<evidence type="ECO:0000256" key="2">
    <source>
        <dbReference type="ARBA" id="ARBA00022618"/>
    </source>
</evidence>
<comment type="similarity">
    <text evidence="1">Belongs to the SMC family. SMC3 subfamily.</text>
</comment>
<feature type="coiled-coil region" evidence="8">
    <location>
        <begin position="1374"/>
        <end position="1401"/>
    </location>
</feature>
<dbReference type="GO" id="GO:0003676">
    <property type="term" value="F:nucleic acid binding"/>
    <property type="evidence" value="ECO:0007669"/>
    <property type="project" value="InterPro"/>
</dbReference>